<proteinExistence type="predicted"/>
<reference evidence="2" key="1">
    <citation type="journal article" date="2020" name="Nature">
        <title>Giant virus diversity and host interactions through global metagenomics.</title>
        <authorList>
            <person name="Schulz F."/>
            <person name="Roux S."/>
            <person name="Paez-Espino D."/>
            <person name="Jungbluth S."/>
            <person name="Walsh D.A."/>
            <person name="Denef V.J."/>
            <person name="McMahon K.D."/>
            <person name="Konstantinidis K.T."/>
            <person name="Eloe-Fadrosh E.A."/>
            <person name="Kyrpides N.C."/>
            <person name="Woyke T."/>
        </authorList>
    </citation>
    <scope>NUCLEOTIDE SEQUENCE</scope>
    <source>
        <strain evidence="2">GVMAG-M-3300020192-26</strain>
    </source>
</reference>
<dbReference type="EMBL" id="MN739366">
    <property type="protein sequence ID" value="QHT01198.1"/>
    <property type="molecule type" value="Genomic_DNA"/>
</dbReference>
<sequence length="359" mass="41138">MIVLSWDVGITHLAYCILKDEYDVDKDKHDVTILDWDNIDLLLDERIIIPCCGMMKTKKKGEDAKKCTKKATYCQNLLSGEQIGFCKMHLPQHESYWTNADTLKMFGQLDKNDAHTCDYEKKTGDLCMKKANTVLHSISDTYYCSAHAKAMIKKMTTKLSPNLIKKAKTKDFSTGFFQLKLVNELDSLMERFCKLGVKGVIIENQPVKINAQMKSIANTLYDYFLIRGLKDKVITLDFLNFFAASNKLKINEDNTLEVFKANKNEKDKYKLTKKLGIEYTKKLLQDDDVSLFILSLYTKKDDLCDSYLQGRYYLEQRHDFGQKKTKKKAAIGGSKTTKKKKVAIGGSKTANKRKKALEL</sequence>
<dbReference type="AlphaFoldDB" id="A0A6C0C9E8"/>
<accession>A0A6C0C9E8</accession>
<evidence type="ECO:0000313" key="2">
    <source>
        <dbReference type="EMBL" id="QHT01198.1"/>
    </source>
</evidence>
<dbReference type="GO" id="GO:0003676">
    <property type="term" value="F:nucleic acid binding"/>
    <property type="evidence" value="ECO:0007669"/>
    <property type="project" value="InterPro"/>
</dbReference>
<dbReference type="SUPFAM" id="SSF53098">
    <property type="entry name" value="Ribonuclease H-like"/>
    <property type="match status" value="1"/>
</dbReference>
<evidence type="ECO:0000256" key="1">
    <source>
        <dbReference type="SAM" id="MobiDB-lite"/>
    </source>
</evidence>
<dbReference type="InterPro" id="IPR036397">
    <property type="entry name" value="RNaseH_sf"/>
</dbReference>
<dbReference type="Gene3D" id="3.30.420.10">
    <property type="entry name" value="Ribonuclease H-like superfamily/Ribonuclease H"/>
    <property type="match status" value="1"/>
</dbReference>
<feature type="region of interest" description="Disordered" evidence="1">
    <location>
        <begin position="324"/>
        <end position="359"/>
    </location>
</feature>
<organism evidence="2">
    <name type="scientific">viral metagenome</name>
    <dbReference type="NCBI Taxonomy" id="1070528"/>
    <lineage>
        <taxon>unclassified sequences</taxon>
        <taxon>metagenomes</taxon>
        <taxon>organismal metagenomes</taxon>
    </lineage>
</organism>
<protein>
    <recommendedName>
        <fullName evidence="3">Mitochondrial resolvase Ydc2 catalytic domain-containing protein</fullName>
    </recommendedName>
</protein>
<feature type="compositionally biased region" description="Basic residues" evidence="1">
    <location>
        <begin position="350"/>
        <end position="359"/>
    </location>
</feature>
<name>A0A6C0C9E8_9ZZZZ</name>
<evidence type="ECO:0008006" key="3">
    <source>
        <dbReference type="Google" id="ProtNLM"/>
    </source>
</evidence>
<dbReference type="InterPro" id="IPR012337">
    <property type="entry name" value="RNaseH-like_sf"/>
</dbReference>